<evidence type="ECO:0000256" key="1">
    <source>
        <dbReference type="SAM" id="MobiDB-lite"/>
    </source>
</evidence>
<dbReference type="Proteomes" id="UP000006671">
    <property type="component" value="Unassembled WGS sequence"/>
</dbReference>
<evidence type="ECO:0000256" key="2">
    <source>
        <dbReference type="SAM" id="SignalP"/>
    </source>
</evidence>
<evidence type="ECO:0000313" key="3">
    <source>
        <dbReference type="EMBL" id="EFC44917.1"/>
    </source>
</evidence>
<feature type="region of interest" description="Disordered" evidence="1">
    <location>
        <begin position="39"/>
        <end position="129"/>
    </location>
</feature>
<dbReference type="VEuPathDB" id="AmoebaDB:NAEGRDRAFT_48684"/>
<dbReference type="RefSeq" id="XP_002677661.1">
    <property type="nucleotide sequence ID" value="XM_002677615.1"/>
</dbReference>
<feature type="signal peptide" evidence="2">
    <location>
        <begin position="1"/>
        <end position="31"/>
    </location>
</feature>
<proteinExistence type="predicted"/>
<dbReference type="KEGG" id="ngr:NAEGRDRAFT_48684"/>
<feature type="compositionally biased region" description="Pro residues" evidence="1">
    <location>
        <begin position="107"/>
        <end position="117"/>
    </location>
</feature>
<feature type="compositionally biased region" description="Low complexity" evidence="1">
    <location>
        <begin position="97"/>
        <end position="106"/>
    </location>
</feature>
<gene>
    <name evidence="3" type="ORF">NAEGRDRAFT_48684</name>
</gene>
<organism evidence="4">
    <name type="scientific">Naegleria gruberi</name>
    <name type="common">Amoeba</name>
    <dbReference type="NCBI Taxonomy" id="5762"/>
    <lineage>
        <taxon>Eukaryota</taxon>
        <taxon>Discoba</taxon>
        <taxon>Heterolobosea</taxon>
        <taxon>Tetramitia</taxon>
        <taxon>Eutetramitia</taxon>
        <taxon>Vahlkampfiidae</taxon>
        <taxon>Naegleria</taxon>
    </lineage>
</organism>
<dbReference type="AlphaFoldDB" id="D2VDL0"/>
<reference evidence="3 4" key="1">
    <citation type="journal article" date="2010" name="Cell">
        <title>The genome of Naegleria gruberi illuminates early eukaryotic versatility.</title>
        <authorList>
            <person name="Fritz-Laylin L.K."/>
            <person name="Prochnik S.E."/>
            <person name="Ginger M.L."/>
            <person name="Dacks J.B."/>
            <person name="Carpenter M.L."/>
            <person name="Field M.C."/>
            <person name="Kuo A."/>
            <person name="Paredez A."/>
            <person name="Chapman J."/>
            <person name="Pham J."/>
            <person name="Shu S."/>
            <person name="Neupane R."/>
            <person name="Cipriano M."/>
            <person name="Mancuso J."/>
            <person name="Tu H."/>
            <person name="Salamov A."/>
            <person name="Lindquist E."/>
            <person name="Shapiro H."/>
            <person name="Lucas S."/>
            <person name="Grigoriev I.V."/>
            <person name="Cande W.Z."/>
            <person name="Fulton C."/>
            <person name="Rokhsar D.S."/>
            <person name="Dawson S.C."/>
        </authorList>
    </citation>
    <scope>NUCLEOTIDE SEQUENCE [LARGE SCALE GENOMIC DNA]</scope>
    <source>
        <strain evidence="3 4">NEG-M</strain>
    </source>
</reference>
<dbReference type="GeneID" id="8849320"/>
<name>D2VDL0_NAEGR</name>
<protein>
    <submittedName>
        <fullName evidence="3">Predicted protein</fullName>
    </submittedName>
</protein>
<keyword evidence="4" id="KW-1185">Reference proteome</keyword>
<dbReference type="InParanoid" id="D2VDL0"/>
<feature type="chain" id="PRO_5003037488" evidence="2">
    <location>
        <begin position="32"/>
        <end position="160"/>
    </location>
</feature>
<dbReference type="EMBL" id="GG738865">
    <property type="protein sequence ID" value="EFC44917.1"/>
    <property type="molecule type" value="Genomic_DNA"/>
</dbReference>
<feature type="compositionally biased region" description="Basic and acidic residues" evidence="1">
    <location>
        <begin position="62"/>
        <end position="76"/>
    </location>
</feature>
<accession>D2VDL0</accession>
<keyword evidence="2" id="KW-0732">Signal</keyword>
<evidence type="ECO:0000313" key="4">
    <source>
        <dbReference type="Proteomes" id="UP000006671"/>
    </source>
</evidence>
<sequence length="160" mass="18129">MNKYPTSLSVSRRAILTVLLGLLLLIAFCSSTSFIHAQEEQQAGRQHPQPSGMRPRPPRPIHSGERPPRPHPEHSGIRPRPSGGHKLHPQPRPSGMRPRPSYARPRPSGPKPRPPGPKHSGQRPPRPQLHQKILQLLSQTMILLKIKLEKFTMEKRKEMN</sequence>